<dbReference type="PANTHER" id="PTHR32309:SF13">
    <property type="entry name" value="FERRIC ENTEROBACTIN TRANSPORT PROTEIN FEPE"/>
    <property type="match status" value="1"/>
</dbReference>
<dbReference type="PANTHER" id="PTHR32309">
    <property type="entry name" value="TYROSINE-PROTEIN KINASE"/>
    <property type="match status" value="1"/>
</dbReference>
<dbReference type="Gene3D" id="3.40.50.300">
    <property type="entry name" value="P-loop containing nucleotide triphosphate hydrolases"/>
    <property type="match status" value="1"/>
</dbReference>
<dbReference type="AlphaFoldDB" id="A0A5C5V102"/>
<accession>A0A5C5V102</accession>
<gene>
    <name evidence="2" type="ORF">Enr8_36230</name>
</gene>
<feature type="region of interest" description="Disordered" evidence="1">
    <location>
        <begin position="51"/>
        <end position="83"/>
    </location>
</feature>
<dbReference type="InterPro" id="IPR027417">
    <property type="entry name" value="P-loop_NTPase"/>
</dbReference>
<keyword evidence="3" id="KW-1185">Reference proteome</keyword>
<feature type="region of interest" description="Disordered" evidence="1">
    <location>
        <begin position="110"/>
        <end position="159"/>
    </location>
</feature>
<dbReference type="RefSeq" id="WP_146434029.1">
    <property type="nucleotide sequence ID" value="NZ_SJPF01000004.1"/>
</dbReference>
<organism evidence="2 3">
    <name type="scientific">Blastopirellula retiformator</name>
    <dbReference type="NCBI Taxonomy" id="2527970"/>
    <lineage>
        <taxon>Bacteria</taxon>
        <taxon>Pseudomonadati</taxon>
        <taxon>Planctomycetota</taxon>
        <taxon>Planctomycetia</taxon>
        <taxon>Pirellulales</taxon>
        <taxon>Pirellulaceae</taxon>
        <taxon>Blastopirellula</taxon>
    </lineage>
</organism>
<proteinExistence type="predicted"/>
<dbReference type="Proteomes" id="UP000318878">
    <property type="component" value="Unassembled WGS sequence"/>
</dbReference>
<evidence type="ECO:0000313" key="3">
    <source>
        <dbReference type="Proteomes" id="UP000318878"/>
    </source>
</evidence>
<reference evidence="2 3" key="1">
    <citation type="submission" date="2019-02" db="EMBL/GenBank/DDBJ databases">
        <title>Deep-cultivation of Planctomycetes and their phenomic and genomic characterization uncovers novel biology.</title>
        <authorList>
            <person name="Wiegand S."/>
            <person name="Jogler M."/>
            <person name="Boedeker C."/>
            <person name="Pinto D."/>
            <person name="Vollmers J."/>
            <person name="Rivas-Marin E."/>
            <person name="Kohn T."/>
            <person name="Peeters S.H."/>
            <person name="Heuer A."/>
            <person name="Rast P."/>
            <person name="Oberbeckmann S."/>
            <person name="Bunk B."/>
            <person name="Jeske O."/>
            <person name="Meyerdierks A."/>
            <person name="Storesund J.E."/>
            <person name="Kallscheuer N."/>
            <person name="Luecker S."/>
            <person name="Lage O.M."/>
            <person name="Pohl T."/>
            <person name="Merkel B.J."/>
            <person name="Hornburger P."/>
            <person name="Mueller R.-W."/>
            <person name="Bruemmer F."/>
            <person name="Labrenz M."/>
            <person name="Spormann A.M."/>
            <person name="Op Den Camp H."/>
            <person name="Overmann J."/>
            <person name="Amann R."/>
            <person name="Jetten M.S.M."/>
            <person name="Mascher T."/>
            <person name="Medema M.H."/>
            <person name="Devos D.P."/>
            <person name="Kaster A.-K."/>
            <person name="Ovreas L."/>
            <person name="Rohde M."/>
            <person name="Galperin M.Y."/>
            <person name="Jogler C."/>
        </authorList>
    </citation>
    <scope>NUCLEOTIDE SEQUENCE [LARGE SCALE GENOMIC DNA]</scope>
    <source>
        <strain evidence="2 3">Enr8</strain>
    </source>
</reference>
<sequence>MSSVDRAFIRAYGPEVPTSDDPAAEYSRSVPVFPGGPTVEQLYEWRKKGLRIDLPGSPTNEGDLGDLAAESEEDEAPTPEASVFDASAQNTAAVAAAVDRILKRVRAEKEAAPPVAEVSPAPSPPKVNKPEAKQPAPEKLAPEKQPAKSIAPPAGKTSDRLEWESMLTTSSAAPKNVTFRPQWEAPRFAWPATIEMLLERGFEGFAEVRDRLTEVSGQGKKVVAVYSFAAGEGCSTLTLCLAKMLAGGGMKTAIVDASDTNPELATRLGVRVEHGWEAIAEGGPTVEDAAIHSVIDDLTLAPSLAKGTPEKLDQMLQSMKGSYDMILVDVGQVHDVPNKVSQIDAAMIVRDLRISDDSQVAEVVRRLAGAGISILGVTENFVG</sequence>
<evidence type="ECO:0000313" key="2">
    <source>
        <dbReference type="EMBL" id="TWT31699.1"/>
    </source>
</evidence>
<dbReference type="GO" id="GO:0004713">
    <property type="term" value="F:protein tyrosine kinase activity"/>
    <property type="evidence" value="ECO:0007669"/>
    <property type="project" value="TreeGrafter"/>
</dbReference>
<evidence type="ECO:0000256" key="1">
    <source>
        <dbReference type="SAM" id="MobiDB-lite"/>
    </source>
</evidence>
<protein>
    <submittedName>
        <fullName evidence="2">Uncharacterized protein</fullName>
    </submittedName>
</protein>
<comment type="caution">
    <text evidence="2">The sequence shown here is derived from an EMBL/GenBank/DDBJ whole genome shotgun (WGS) entry which is preliminary data.</text>
</comment>
<dbReference type="GO" id="GO:0005886">
    <property type="term" value="C:plasma membrane"/>
    <property type="evidence" value="ECO:0007669"/>
    <property type="project" value="TreeGrafter"/>
</dbReference>
<name>A0A5C5V102_9BACT</name>
<dbReference type="InterPro" id="IPR050445">
    <property type="entry name" value="Bact_polysacc_biosynth/exp"/>
</dbReference>
<dbReference type="OrthoDB" id="249267at2"/>
<dbReference type="SUPFAM" id="SSF52540">
    <property type="entry name" value="P-loop containing nucleoside triphosphate hydrolases"/>
    <property type="match status" value="1"/>
</dbReference>
<dbReference type="EMBL" id="SJPF01000004">
    <property type="protein sequence ID" value="TWT31699.1"/>
    <property type="molecule type" value="Genomic_DNA"/>
</dbReference>